<dbReference type="GeneID" id="11514583"/>
<gene>
    <name evidence="2" type="ORF">MYCTH_2307521</name>
</gene>
<dbReference type="KEGG" id="mtm:MYCTH_2307521"/>
<name>G2QG04_THET4</name>
<dbReference type="HOGENOM" id="CLU_2943439_0_0_1"/>
<accession>G2QG04</accession>
<sequence length="60" mass="6284">MRRSPAMKAPITTTAHGGRSKPGLPRLTASGGFLRRCLSLSSTVVDKARGCLVVDTVKSS</sequence>
<dbReference type="AlphaFoldDB" id="G2QG04"/>
<dbReference type="Proteomes" id="UP000007322">
    <property type="component" value="Chromosome 4"/>
</dbReference>
<evidence type="ECO:0000256" key="1">
    <source>
        <dbReference type="SAM" id="MobiDB-lite"/>
    </source>
</evidence>
<evidence type="ECO:0000313" key="2">
    <source>
        <dbReference type="EMBL" id="AEO59317.1"/>
    </source>
</evidence>
<organism evidence="2 3">
    <name type="scientific">Thermothelomyces thermophilus (strain ATCC 42464 / BCRC 31852 / DSM 1799)</name>
    <name type="common">Sporotrichum thermophile</name>
    <dbReference type="NCBI Taxonomy" id="573729"/>
    <lineage>
        <taxon>Eukaryota</taxon>
        <taxon>Fungi</taxon>
        <taxon>Dikarya</taxon>
        <taxon>Ascomycota</taxon>
        <taxon>Pezizomycotina</taxon>
        <taxon>Sordariomycetes</taxon>
        <taxon>Sordariomycetidae</taxon>
        <taxon>Sordariales</taxon>
        <taxon>Chaetomiaceae</taxon>
        <taxon>Thermothelomyces</taxon>
    </lineage>
</organism>
<dbReference type="InParanoid" id="G2QG04"/>
<reference evidence="2 3" key="1">
    <citation type="journal article" date="2011" name="Nat. Biotechnol.">
        <title>Comparative genomic analysis of the thermophilic biomass-degrading fungi Myceliophthora thermophila and Thielavia terrestris.</title>
        <authorList>
            <person name="Berka R.M."/>
            <person name="Grigoriev I.V."/>
            <person name="Otillar R."/>
            <person name="Salamov A."/>
            <person name="Grimwood J."/>
            <person name="Reid I."/>
            <person name="Ishmael N."/>
            <person name="John T."/>
            <person name="Darmond C."/>
            <person name="Moisan M.-C."/>
            <person name="Henrissat B."/>
            <person name="Coutinho P.M."/>
            <person name="Lombard V."/>
            <person name="Natvig D.O."/>
            <person name="Lindquist E."/>
            <person name="Schmutz J."/>
            <person name="Lucas S."/>
            <person name="Harris P."/>
            <person name="Powlowski J."/>
            <person name="Bellemare A."/>
            <person name="Taylor D."/>
            <person name="Butler G."/>
            <person name="de Vries R.P."/>
            <person name="Allijn I.E."/>
            <person name="van den Brink J."/>
            <person name="Ushinsky S."/>
            <person name="Storms R."/>
            <person name="Powell A.J."/>
            <person name="Paulsen I.T."/>
            <person name="Elbourne L.D.H."/>
            <person name="Baker S.E."/>
            <person name="Magnuson J."/>
            <person name="LaBoissiere S."/>
            <person name="Clutterbuck A.J."/>
            <person name="Martinez D."/>
            <person name="Wogulis M."/>
            <person name="de Leon A.L."/>
            <person name="Rey M.W."/>
            <person name="Tsang A."/>
        </authorList>
    </citation>
    <scope>NUCLEOTIDE SEQUENCE [LARGE SCALE GENOMIC DNA]</scope>
    <source>
        <strain evidence="3">ATCC 42464 / BCRC 31852 / DSM 1799</strain>
    </source>
</reference>
<protein>
    <submittedName>
        <fullName evidence="2">Uncharacterized protein</fullName>
    </submittedName>
</protein>
<evidence type="ECO:0000313" key="3">
    <source>
        <dbReference type="Proteomes" id="UP000007322"/>
    </source>
</evidence>
<keyword evidence="3" id="KW-1185">Reference proteome</keyword>
<feature type="region of interest" description="Disordered" evidence="1">
    <location>
        <begin position="1"/>
        <end position="26"/>
    </location>
</feature>
<dbReference type="RefSeq" id="XP_003664562.1">
    <property type="nucleotide sequence ID" value="XM_003664514.1"/>
</dbReference>
<dbReference type="VEuPathDB" id="FungiDB:MYCTH_2307521"/>
<dbReference type="EMBL" id="CP003005">
    <property type="protein sequence ID" value="AEO59317.1"/>
    <property type="molecule type" value="Genomic_DNA"/>
</dbReference>
<proteinExistence type="predicted"/>